<sequence>MHLSVADSKWFYENIRYGTKVVIS</sequence>
<dbReference type="AlphaFoldDB" id="A0A3Q8CDZ9"/>
<evidence type="ECO:0000313" key="1">
    <source>
        <dbReference type="EMBL" id="AUJ33169.1"/>
    </source>
</evidence>
<dbReference type="EMBL" id="CP018180">
    <property type="protein sequence ID" value="AUJ33169.1"/>
    <property type="molecule type" value="Genomic_DNA"/>
</dbReference>
<keyword evidence="2" id="KW-1185">Reference proteome</keyword>
<proteinExistence type="predicted"/>
<dbReference type="Proteomes" id="UP000324497">
    <property type="component" value="Chromosome"/>
</dbReference>
<evidence type="ECO:0000313" key="2">
    <source>
        <dbReference type="Proteomes" id="UP000324497"/>
    </source>
</evidence>
<gene>
    <name evidence="1" type="ORF">BSQ50_03390</name>
</gene>
<dbReference type="KEGG" id="lng:BSQ50_03390"/>
<accession>A0A3Q8CDZ9</accession>
<reference evidence="1 2" key="1">
    <citation type="submission" date="2016-11" db="EMBL/GenBank/DDBJ databases">
        <title>Interaction between Lactobacillus species and yeast in water kefir.</title>
        <authorList>
            <person name="Behr J."/>
            <person name="Xu D."/>
            <person name="Vogel R.F."/>
        </authorList>
    </citation>
    <scope>NUCLEOTIDE SEQUENCE [LARGE SCALE GENOMIC DNA]</scope>
    <source>
        <strain evidence="1 2">TMW 1.1827</strain>
    </source>
</reference>
<protein>
    <submittedName>
        <fullName evidence="1">Uncharacterized protein</fullName>
    </submittedName>
</protein>
<organism evidence="1 2">
    <name type="scientific">Liquorilactobacillus nagelii</name>
    <dbReference type="NCBI Taxonomy" id="82688"/>
    <lineage>
        <taxon>Bacteria</taxon>
        <taxon>Bacillati</taxon>
        <taxon>Bacillota</taxon>
        <taxon>Bacilli</taxon>
        <taxon>Lactobacillales</taxon>
        <taxon>Lactobacillaceae</taxon>
        <taxon>Liquorilactobacillus</taxon>
    </lineage>
</organism>
<name>A0A3Q8CDZ9_9LACO</name>